<evidence type="ECO:0008006" key="3">
    <source>
        <dbReference type="Google" id="ProtNLM"/>
    </source>
</evidence>
<dbReference type="Pfam" id="PF13650">
    <property type="entry name" value="Asp_protease_2"/>
    <property type="match status" value="1"/>
</dbReference>
<accession>A0A1V9DXT2</accession>
<dbReference type="STRING" id="354355.SAMN05660816_02813"/>
<dbReference type="EMBL" id="LVXG01000082">
    <property type="protein sequence ID" value="OQP38609.1"/>
    <property type="molecule type" value="Genomic_DNA"/>
</dbReference>
<keyword evidence="2" id="KW-1185">Reference proteome</keyword>
<gene>
    <name evidence="1" type="ORF">A4H97_17950</name>
</gene>
<dbReference type="Gene3D" id="2.40.70.10">
    <property type="entry name" value="Acid Proteases"/>
    <property type="match status" value="1"/>
</dbReference>
<name>A0A1V9DXT2_9BACT</name>
<dbReference type="AlphaFoldDB" id="A0A1V9DXT2"/>
<protein>
    <recommendedName>
        <fullName evidence="3">Aspartyl protease</fullName>
    </recommendedName>
</protein>
<organism evidence="1 2">
    <name type="scientific">Niastella yeongjuensis</name>
    <dbReference type="NCBI Taxonomy" id="354355"/>
    <lineage>
        <taxon>Bacteria</taxon>
        <taxon>Pseudomonadati</taxon>
        <taxon>Bacteroidota</taxon>
        <taxon>Chitinophagia</taxon>
        <taxon>Chitinophagales</taxon>
        <taxon>Chitinophagaceae</taxon>
        <taxon>Niastella</taxon>
    </lineage>
</organism>
<dbReference type="InterPro" id="IPR021109">
    <property type="entry name" value="Peptidase_aspartic_dom_sf"/>
</dbReference>
<comment type="caution">
    <text evidence="1">The sequence shown here is derived from an EMBL/GenBank/DDBJ whole genome shotgun (WGS) entry which is preliminary data.</text>
</comment>
<sequence length="316" mass="35692">MRLLAGSLLIFTVPTIAQIPKVKLESIRNNESVKESDIKTTIPFEFVEGSIIINTYWGKEGTPVKLKLDNGANTVLDTLTKSTLKDIRETNTPDKVRHTPNGQAIMGHYLVADNVRVGDLNFRDVPFMPVPHRSGTDQGLLGYNMLKKGIWKIDFEHKQITFATTMDSIVGLNDAKPFPAKFGRHGDIEVEMLIDDVQKEKVNVDFGYNGDLTLPPASFTPLVKNRYVFKGTGTSSTIAGVVNTRFYLYEHAIFSFKGNKYFDYEVSTTDVDKDKLLGARFFSDFKFVIIDFVNKKMYVSNGEIPRKVKRVRSFNL</sequence>
<dbReference type="Proteomes" id="UP000192610">
    <property type="component" value="Unassembled WGS sequence"/>
</dbReference>
<evidence type="ECO:0000313" key="1">
    <source>
        <dbReference type="EMBL" id="OQP38609.1"/>
    </source>
</evidence>
<proteinExistence type="predicted"/>
<reference evidence="2" key="1">
    <citation type="submission" date="2016-04" db="EMBL/GenBank/DDBJ databases">
        <authorList>
            <person name="Chen L."/>
            <person name="Zhuang W."/>
            <person name="Wang G."/>
        </authorList>
    </citation>
    <scope>NUCLEOTIDE SEQUENCE [LARGE SCALE GENOMIC DNA]</scope>
    <source>
        <strain evidence="2">17621</strain>
    </source>
</reference>
<evidence type="ECO:0000313" key="2">
    <source>
        <dbReference type="Proteomes" id="UP000192610"/>
    </source>
</evidence>